<dbReference type="RefSeq" id="WP_085511482.1">
    <property type="nucleotide sequence ID" value="NZ_FXAP01000002.1"/>
</dbReference>
<evidence type="ECO:0000313" key="3">
    <source>
        <dbReference type="Proteomes" id="UP000266915"/>
    </source>
</evidence>
<accession>A0A3N2C859</accession>
<proteinExistence type="predicted"/>
<dbReference type="EMBL" id="RKHL01000001">
    <property type="protein sequence ID" value="ROR83691.1"/>
    <property type="molecule type" value="Genomic_DNA"/>
</dbReference>
<feature type="transmembrane region" description="Helical" evidence="1">
    <location>
        <begin position="50"/>
        <end position="70"/>
    </location>
</feature>
<name>A0A3N2C859_9MICO</name>
<keyword evidence="1" id="KW-0812">Transmembrane</keyword>
<dbReference type="AlphaFoldDB" id="A0A3N2C859"/>
<feature type="transmembrane region" description="Helical" evidence="1">
    <location>
        <begin position="20"/>
        <end position="38"/>
    </location>
</feature>
<evidence type="ECO:0000256" key="1">
    <source>
        <dbReference type="SAM" id="Phobius"/>
    </source>
</evidence>
<feature type="transmembrane region" description="Helical" evidence="1">
    <location>
        <begin position="82"/>
        <end position="105"/>
    </location>
</feature>
<comment type="caution">
    <text evidence="2">The sequence shown here is derived from an EMBL/GenBank/DDBJ whole genome shotgun (WGS) entry which is preliminary data.</text>
</comment>
<keyword evidence="3" id="KW-1185">Reference proteome</keyword>
<reference evidence="2 3" key="1">
    <citation type="submission" date="2018-11" db="EMBL/GenBank/DDBJ databases">
        <title>Sequencing the genomes of 1000 actinobacteria strains.</title>
        <authorList>
            <person name="Klenk H.-P."/>
        </authorList>
    </citation>
    <scope>NUCLEOTIDE SEQUENCE [LARGE SCALE GENOMIC DNA]</scope>
    <source>
        <strain evidence="2 3">DSM 14012</strain>
    </source>
</reference>
<organism evidence="2 3">
    <name type="scientific">Plantibacter flavus</name>
    <dbReference type="NCBI Taxonomy" id="150123"/>
    <lineage>
        <taxon>Bacteria</taxon>
        <taxon>Bacillati</taxon>
        <taxon>Actinomycetota</taxon>
        <taxon>Actinomycetes</taxon>
        <taxon>Micrococcales</taxon>
        <taxon>Microbacteriaceae</taxon>
        <taxon>Plantibacter</taxon>
    </lineage>
</organism>
<protein>
    <submittedName>
        <fullName evidence="2">Uncharacterized protein</fullName>
    </submittedName>
</protein>
<keyword evidence="1" id="KW-1133">Transmembrane helix</keyword>
<evidence type="ECO:0000313" key="2">
    <source>
        <dbReference type="EMBL" id="ROR83691.1"/>
    </source>
</evidence>
<keyword evidence="1" id="KW-0472">Membrane</keyword>
<sequence length="140" mass="15174">MNEHTTRGSTPQERRASRRYMWEIAAGAVGFLVTFLFLPELLPTEPGSPAAVAVALVPLVPVVWIVIALVRHVRRVDELQRGLIVLSLAIGFGAAMLISLAVVFLSTAGVVVPQPEWWVFIGGMAVWGVTIGVVSFRATR</sequence>
<gene>
    <name evidence="2" type="ORF">EDD42_3805</name>
</gene>
<feature type="transmembrane region" description="Helical" evidence="1">
    <location>
        <begin position="117"/>
        <end position="136"/>
    </location>
</feature>
<dbReference type="Proteomes" id="UP000266915">
    <property type="component" value="Unassembled WGS sequence"/>
</dbReference>